<evidence type="ECO:0000313" key="2">
    <source>
        <dbReference type="EMBL" id="MBS2968696.1"/>
    </source>
</evidence>
<dbReference type="RefSeq" id="WP_211557692.1">
    <property type="nucleotide sequence ID" value="NZ_JAGVRK010000001.1"/>
</dbReference>
<dbReference type="EMBL" id="JAGVRK010000001">
    <property type="protein sequence ID" value="MBS2968696.1"/>
    <property type="molecule type" value="Genomic_DNA"/>
</dbReference>
<sequence length="289" mass="32761">MIDIQAYYDIDFFKKAALPFLETQEIENNVALGILLDKQSSSLQPIHMSMIRKDGEPIVVLLQTHPKQVLVAAKSNLEEEDILLAGKRIAQVYRSVPGLLGEKRITEILAKRIAGLTGKSARLFMNQRLHKLDRVEKPAAASTGRMMLLTAEHRPLISQWVFDFCEEVGEHASMFEADEKADELIRKKSLYGWVTEGSIVSMANWSRPTKTNVNINYVYTPPVHRKKGYATDCVTVLTEQMLNSGYETTSLFTDLTNSTSNKIYREIGYKPVQDVVKILFEQRPKKPAE</sequence>
<dbReference type="InterPro" id="IPR000182">
    <property type="entry name" value="GNAT_dom"/>
</dbReference>
<evidence type="ECO:0000259" key="1">
    <source>
        <dbReference type="PROSITE" id="PS51186"/>
    </source>
</evidence>
<accession>A0ABS5LDB8</accession>
<feature type="domain" description="N-acetyltransferase" evidence="1">
    <location>
        <begin position="144"/>
        <end position="289"/>
    </location>
</feature>
<dbReference type="InterPro" id="IPR016181">
    <property type="entry name" value="Acyl_CoA_acyltransferase"/>
</dbReference>
<proteinExistence type="predicted"/>
<protein>
    <submittedName>
        <fullName evidence="2">GNAT family N-acetyltransferase</fullName>
        <ecNumber evidence="2">2.3.1.-</ecNumber>
    </submittedName>
</protein>
<gene>
    <name evidence="2" type="ORF">J9317_07990</name>
</gene>
<keyword evidence="3" id="KW-1185">Reference proteome</keyword>
<dbReference type="Proteomes" id="UP000682403">
    <property type="component" value="Unassembled WGS sequence"/>
</dbReference>
<keyword evidence="2" id="KW-0012">Acyltransferase</keyword>
<reference evidence="2 3" key="1">
    <citation type="submission" date="2021-04" db="EMBL/GenBank/DDBJ databases">
        <title>Metabacillus sp. strain KIGAM252 whole genome sequence.</title>
        <authorList>
            <person name="Seo M.-J."/>
            <person name="Cho E.-S."/>
            <person name="Hwang C.Y."/>
            <person name="Yoon D.J."/>
        </authorList>
    </citation>
    <scope>NUCLEOTIDE SEQUENCE [LARGE SCALE GENOMIC DNA]</scope>
    <source>
        <strain evidence="2 3">KIGAM252</strain>
    </source>
</reference>
<dbReference type="GO" id="GO:0016746">
    <property type="term" value="F:acyltransferase activity"/>
    <property type="evidence" value="ECO:0007669"/>
    <property type="project" value="UniProtKB-KW"/>
</dbReference>
<dbReference type="SUPFAM" id="SSF55729">
    <property type="entry name" value="Acyl-CoA N-acyltransferases (Nat)"/>
    <property type="match status" value="1"/>
</dbReference>
<organism evidence="2 3">
    <name type="scientific">Metabacillus flavus</name>
    <dbReference type="NCBI Taxonomy" id="2823519"/>
    <lineage>
        <taxon>Bacteria</taxon>
        <taxon>Bacillati</taxon>
        <taxon>Bacillota</taxon>
        <taxon>Bacilli</taxon>
        <taxon>Bacillales</taxon>
        <taxon>Bacillaceae</taxon>
        <taxon>Metabacillus</taxon>
    </lineage>
</organism>
<dbReference type="Pfam" id="PF00583">
    <property type="entry name" value="Acetyltransf_1"/>
    <property type="match status" value="1"/>
</dbReference>
<dbReference type="EC" id="2.3.1.-" evidence="2"/>
<dbReference type="PROSITE" id="PS51186">
    <property type="entry name" value="GNAT"/>
    <property type="match status" value="1"/>
</dbReference>
<dbReference type="Gene3D" id="3.40.630.30">
    <property type="match status" value="1"/>
</dbReference>
<name>A0ABS5LDB8_9BACI</name>
<comment type="caution">
    <text evidence="2">The sequence shown here is derived from an EMBL/GenBank/DDBJ whole genome shotgun (WGS) entry which is preliminary data.</text>
</comment>
<keyword evidence="2" id="KW-0808">Transferase</keyword>
<evidence type="ECO:0000313" key="3">
    <source>
        <dbReference type="Proteomes" id="UP000682403"/>
    </source>
</evidence>